<evidence type="ECO:0000313" key="3">
    <source>
        <dbReference type="EMBL" id="RZU35782.1"/>
    </source>
</evidence>
<protein>
    <recommendedName>
        <fullName evidence="2">RepB-like DNA primase domain-containing protein</fullName>
    </recommendedName>
</protein>
<dbReference type="AlphaFoldDB" id="A0A4Q7YEI3"/>
<organism evidence="3 4">
    <name type="scientific">Edaphobacter modestus</name>
    <dbReference type="NCBI Taxonomy" id="388466"/>
    <lineage>
        <taxon>Bacteria</taxon>
        <taxon>Pseudomonadati</taxon>
        <taxon>Acidobacteriota</taxon>
        <taxon>Terriglobia</taxon>
        <taxon>Terriglobales</taxon>
        <taxon>Acidobacteriaceae</taxon>
        <taxon>Edaphobacter</taxon>
    </lineage>
</organism>
<feature type="region of interest" description="Disordered" evidence="1">
    <location>
        <begin position="139"/>
        <end position="168"/>
    </location>
</feature>
<keyword evidence="4" id="KW-1185">Reference proteome</keyword>
<proteinExistence type="predicted"/>
<dbReference type="EMBL" id="SHKW01000002">
    <property type="protein sequence ID" value="RZU35782.1"/>
    <property type="molecule type" value="Genomic_DNA"/>
</dbReference>
<name>A0A4Q7YEI3_9BACT</name>
<sequence>MEDGNILLSEFLQRFKKRLQCVRSSRRMHRTLNVGSERLSGTLSHRAIEGTDGGVLSERGMLPGLDGISAAAVLKRLSLLSTGMPTARTSTYVHRATTLDDLCETSLAKLSADAFKPWAVVETSASNFHLDSSIRERFRSSSEPLPRRHWPSGTAMKPARRTEGARTASRLHELQSTCTLRS</sequence>
<dbReference type="Pfam" id="PF16793">
    <property type="entry name" value="RepB_primase"/>
    <property type="match status" value="1"/>
</dbReference>
<evidence type="ECO:0000259" key="2">
    <source>
        <dbReference type="Pfam" id="PF16793"/>
    </source>
</evidence>
<evidence type="ECO:0000256" key="1">
    <source>
        <dbReference type="SAM" id="MobiDB-lite"/>
    </source>
</evidence>
<gene>
    <name evidence="3" type="ORF">BDD14_5886</name>
</gene>
<dbReference type="Proteomes" id="UP000292958">
    <property type="component" value="Unassembled WGS sequence"/>
</dbReference>
<evidence type="ECO:0000313" key="4">
    <source>
        <dbReference type="Proteomes" id="UP000292958"/>
    </source>
</evidence>
<comment type="caution">
    <text evidence="3">The sequence shown here is derived from an EMBL/GenBank/DDBJ whole genome shotgun (WGS) entry which is preliminary data.</text>
</comment>
<accession>A0A4Q7YEI3</accession>
<reference evidence="3 4" key="1">
    <citation type="submission" date="2019-02" db="EMBL/GenBank/DDBJ databases">
        <title>Genomic Encyclopedia of Archaeal and Bacterial Type Strains, Phase II (KMG-II): from individual species to whole genera.</title>
        <authorList>
            <person name="Goeker M."/>
        </authorList>
    </citation>
    <scope>NUCLEOTIDE SEQUENCE [LARGE SCALE GENOMIC DNA]</scope>
    <source>
        <strain evidence="3 4">DSM 18101</strain>
    </source>
</reference>
<dbReference type="InterPro" id="IPR039459">
    <property type="entry name" value="RepB-like_DNA_primase_dom"/>
</dbReference>
<feature type="domain" description="RepB-like DNA primase" evidence="2">
    <location>
        <begin position="51"/>
        <end position="130"/>
    </location>
</feature>